<dbReference type="InterPro" id="IPR050396">
    <property type="entry name" value="Glycosyltr_51/Transpeptidase"/>
</dbReference>
<keyword evidence="9" id="KW-0511">Multifunctional enzyme</keyword>
<evidence type="ECO:0000313" key="17">
    <source>
        <dbReference type="Proteomes" id="UP000502260"/>
    </source>
</evidence>
<feature type="domain" description="Glycosyl transferase family 51" evidence="15">
    <location>
        <begin position="164"/>
        <end position="315"/>
    </location>
</feature>
<dbReference type="PANTHER" id="PTHR32282:SF24">
    <property type="entry name" value="GLYCOSYL TRANSFERASE FAMILY 51 DOMAIN-CONTAINING PROTEIN"/>
    <property type="match status" value="1"/>
</dbReference>
<feature type="transmembrane region" description="Helical" evidence="13">
    <location>
        <begin position="6"/>
        <end position="26"/>
    </location>
</feature>
<dbReference type="Proteomes" id="UP000502260">
    <property type="component" value="Chromosome"/>
</dbReference>
<keyword evidence="6" id="KW-0328">Glycosyltransferase</keyword>
<evidence type="ECO:0000256" key="11">
    <source>
        <dbReference type="ARBA" id="ARBA00049902"/>
    </source>
</evidence>
<keyword evidence="5" id="KW-0645">Protease</keyword>
<dbReference type="InterPro" id="IPR001460">
    <property type="entry name" value="PCN-bd_Tpept"/>
</dbReference>
<dbReference type="UniPathway" id="UPA00219"/>
<dbReference type="GO" id="GO:0009252">
    <property type="term" value="P:peptidoglycan biosynthetic process"/>
    <property type="evidence" value="ECO:0007669"/>
    <property type="project" value="UniProtKB-UniPathway"/>
</dbReference>
<dbReference type="KEGG" id="slac:SKTS_19950"/>
<keyword evidence="7 16" id="KW-0808">Transferase</keyword>
<dbReference type="Pfam" id="PF00912">
    <property type="entry name" value="Transgly"/>
    <property type="match status" value="1"/>
</dbReference>
<dbReference type="SUPFAM" id="SSF56601">
    <property type="entry name" value="beta-lactamase/transpeptidase-like"/>
    <property type="match status" value="3"/>
</dbReference>
<evidence type="ECO:0000256" key="5">
    <source>
        <dbReference type="ARBA" id="ARBA00022670"/>
    </source>
</evidence>
<dbReference type="PANTHER" id="PTHR32282">
    <property type="entry name" value="BINDING PROTEIN TRANSPEPTIDASE, PUTATIVE-RELATED"/>
    <property type="match status" value="1"/>
</dbReference>
<dbReference type="Gene3D" id="3.40.710.10">
    <property type="entry name" value="DD-peptidase/beta-lactamase superfamily"/>
    <property type="match status" value="1"/>
</dbReference>
<gene>
    <name evidence="16" type="ORF">SKTS_19950</name>
</gene>
<comment type="catalytic activity">
    <reaction evidence="11">
        <text>[GlcNAc-(1-&gt;4)-Mur2Ac(oyl-L-Ala-gamma-D-Glu-L-Lys-D-Ala-D-Ala)](n)-di-trans,octa-cis-undecaprenyl diphosphate + beta-D-GlcNAc-(1-&gt;4)-Mur2Ac(oyl-L-Ala-gamma-D-Glu-L-Lys-D-Ala-D-Ala)-di-trans,octa-cis-undecaprenyl diphosphate = [GlcNAc-(1-&gt;4)-Mur2Ac(oyl-L-Ala-gamma-D-Glu-L-Lys-D-Ala-D-Ala)](n+1)-di-trans,octa-cis-undecaprenyl diphosphate + di-trans,octa-cis-undecaprenyl diphosphate + H(+)</text>
        <dbReference type="Rhea" id="RHEA:23708"/>
        <dbReference type="Rhea" id="RHEA-COMP:9602"/>
        <dbReference type="Rhea" id="RHEA-COMP:9603"/>
        <dbReference type="ChEBI" id="CHEBI:15378"/>
        <dbReference type="ChEBI" id="CHEBI:58405"/>
        <dbReference type="ChEBI" id="CHEBI:60033"/>
        <dbReference type="ChEBI" id="CHEBI:78435"/>
        <dbReference type="EC" id="2.4.99.28"/>
    </reaction>
</comment>
<dbReference type="InterPro" id="IPR036950">
    <property type="entry name" value="PBP_transglycosylase"/>
</dbReference>
<dbReference type="InterPro" id="IPR012338">
    <property type="entry name" value="Beta-lactam/transpept-like"/>
</dbReference>
<feature type="transmembrane region" description="Helical" evidence="13">
    <location>
        <begin position="33"/>
        <end position="54"/>
    </location>
</feature>
<dbReference type="GO" id="GO:0006508">
    <property type="term" value="P:proteolysis"/>
    <property type="evidence" value="ECO:0007669"/>
    <property type="project" value="UniProtKB-KW"/>
</dbReference>
<comment type="similarity">
    <text evidence="2">In the C-terminal section; belongs to the transpeptidase family.</text>
</comment>
<organism evidence="16 17">
    <name type="scientific">Sulfurimicrobium lacus</name>
    <dbReference type="NCBI Taxonomy" id="2715678"/>
    <lineage>
        <taxon>Bacteria</taxon>
        <taxon>Pseudomonadati</taxon>
        <taxon>Pseudomonadota</taxon>
        <taxon>Betaproteobacteria</taxon>
        <taxon>Nitrosomonadales</taxon>
        <taxon>Sulfuricellaceae</taxon>
        <taxon>Sulfurimicrobium</taxon>
    </lineage>
</organism>
<dbReference type="RefSeq" id="WP_244617303.1">
    <property type="nucleotide sequence ID" value="NZ_AP022853.1"/>
</dbReference>
<evidence type="ECO:0000259" key="14">
    <source>
        <dbReference type="Pfam" id="PF00905"/>
    </source>
</evidence>
<evidence type="ECO:0000256" key="12">
    <source>
        <dbReference type="SAM" id="MobiDB-lite"/>
    </source>
</evidence>
<protein>
    <recommendedName>
        <fullName evidence="10">peptidoglycan glycosyltransferase</fullName>
        <ecNumber evidence="10">2.4.99.28</ecNumber>
    </recommendedName>
</protein>
<dbReference type="GO" id="GO:0004180">
    <property type="term" value="F:carboxypeptidase activity"/>
    <property type="evidence" value="ECO:0007669"/>
    <property type="project" value="UniProtKB-KW"/>
</dbReference>
<proteinExistence type="inferred from homology"/>
<dbReference type="GO" id="GO:0030288">
    <property type="term" value="C:outer membrane-bounded periplasmic space"/>
    <property type="evidence" value="ECO:0007669"/>
    <property type="project" value="TreeGrafter"/>
</dbReference>
<evidence type="ECO:0000256" key="10">
    <source>
        <dbReference type="ARBA" id="ARBA00044770"/>
    </source>
</evidence>
<evidence type="ECO:0000256" key="2">
    <source>
        <dbReference type="ARBA" id="ARBA00007090"/>
    </source>
</evidence>
<dbReference type="Gene3D" id="1.10.3810.10">
    <property type="entry name" value="Biosynthetic peptidoglycan transglycosylase-like"/>
    <property type="match status" value="1"/>
</dbReference>
<comment type="pathway">
    <text evidence="1">Cell wall biogenesis; peptidoglycan biosynthesis.</text>
</comment>
<evidence type="ECO:0000256" key="4">
    <source>
        <dbReference type="ARBA" id="ARBA00022645"/>
    </source>
</evidence>
<dbReference type="GO" id="GO:0008955">
    <property type="term" value="F:peptidoglycan glycosyltransferase activity"/>
    <property type="evidence" value="ECO:0007669"/>
    <property type="project" value="UniProtKB-EC"/>
</dbReference>
<evidence type="ECO:0000313" key="16">
    <source>
        <dbReference type="EMBL" id="BCB27109.1"/>
    </source>
</evidence>
<evidence type="ECO:0000256" key="8">
    <source>
        <dbReference type="ARBA" id="ARBA00022801"/>
    </source>
</evidence>
<accession>A0A6F8VEG4</accession>
<keyword evidence="4" id="KW-0121">Carboxypeptidase</keyword>
<evidence type="ECO:0000256" key="9">
    <source>
        <dbReference type="ARBA" id="ARBA00023268"/>
    </source>
</evidence>
<dbReference type="EMBL" id="AP022853">
    <property type="protein sequence ID" value="BCB27109.1"/>
    <property type="molecule type" value="Genomic_DNA"/>
</dbReference>
<dbReference type="InterPro" id="IPR023346">
    <property type="entry name" value="Lysozyme-like_dom_sf"/>
</dbReference>
<keyword evidence="8" id="KW-0378">Hydrolase</keyword>
<feature type="domain" description="Penicillin-binding protein transpeptidase" evidence="14">
    <location>
        <begin position="843"/>
        <end position="948"/>
    </location>
</feature>
<dbReference type="GO" id="GO:0008658">
    <property type="term" value="F:penicillin binding"/>
    <property type="evidence" value="ECO:0007669"/>
    <property type="project" value="InterPro"/>
</dbReference>
<evidence type="ECO:0000256" key="1">
    <source>
        <dbReference type="ARBA" id="ARBA00004752"/>
    </source>
</evidence>
<evidence type="ECO:0000256" key="3">
    <source>
        <dbReference type="ARBA" id="ARBA00007739"/>
    </source>
</evidence>
<dbReference type="SUPFAM" id="SSF53955">
    <property type="entry name" value="Lysozyme-like"/>
    <property type="match status" value="1"/>
</dbReference>
<keyword evidence="13" id="KW-0472">Membrane</keyword>
<name>A0A6F8VEG4_9PROT</name>
<dbReference type="AlphaFoldDB" id="A0A6F8VEG4"/>
<comment type="similarity">
    <text evidence="3">In the N-terminal section; belongs to the glycosyltransferase 51 family.</text>
</comment>
<evidence type="ECO:0000256" key="6">
    <source>
        <dbReference type="ARBA" id="ARBA00022676"/>
    </source>
</evidence>
<evidence type="ECO:0000256" key="7">
    <source>
        <dbReference type="ARBA" id="ARBA00022679"/>
    </source>
</evidence>
<keyword evidence="13" id="KW-0812">Transmembrane</keyword>
<evidence type="ECO:0000256" key="13">
    <source>
        <dbReference type="SAM" id="Phobius"/>
    </source>
</evidence>
<feature type="compositionally biased region" description="Basic and acidic residues" evidence="12">
    <location>
        <begin position="1058"/>
        <end position="1069"/>
    </location>
</feature>
<keyword evidence="13" id="KW-1133">Transmembrane helix</keyword>
<dbReference type="Pfam" id="PF00905">
    <property type="entry name" value="Transpeptidase"/>
    <property type="match status" value="1"/>
</dbReference>
<dbReference type="InterPro" id="IPR001264">
    <property type="entry name" value="Glyco_trans_51"/>
</dbReference>
<feature type="region of interest" description="Disordered" evidence="12">
    <location>
        <begin position="1020"/>
        <end position="1069"/>
    </location>
</feature>
<evidence type="ECO:0000259" key="15">
    <source>
        <dbReference type="Pfam" id="PF00912"/>
    </source>
</evidence>
<keyword evidence="17" id="KW-1185">Reference proteome</keyword>
<reference evidence="17" key="1">
    <citation type="submission" date="2020-03" db="EMBL/GenBank/DDBJ databases">
        <title>Complete genome sequence of sulfur-oxidizing bacterium skT11.</title>
        <authorList>
            <person name="Kanda M."/>
            <person name="Kojima H."/>
            <person name="Fukui M."/>
        </authorList>
    </citation>
    <scope>NUCLEOTIDE SEQUENCE [LARGE SCALE GENOMIC DNA]</scope>
    <source>
        <strain evidence="17">skT11</strain>
    </source>
</reference>
<sequence>MPKYLLSPVTAVLLVAFVIADILAFLRKHLRKYFLLPLTVVLVLALVVTGILAYREAETSSYQARYLSHLAGKLHYELKKGPNPGLRIPQAGPYDVRLGYSRLPSMIKRLQENGFEVGAQARISPRMQELIDKGLFAPYREKTQAGLRILDEKGQALYQARFPTRVYERFETVPPLLVNSLLFIENRDLLDPDHPKKNPAVEWMRLGQAVIDKLIQSVMPGHDVPGGSTLATQIEKFRHSPDGLTLTVEDKMQQMASASVRAYLDGEKTLPARRAIVVSYLNTVPLAAVNGFGEVNGIGDALWAWYGLDFEQVNRTLRAWPANKSNLAEVASAYKHALSLMISQRRPSDYLSGDHVALEALTDSHLRVLAREGVIPSDLRDAALKVKLHFRRGALIEENGAYAYRKAANAVRVRLASELGLSRLYELDRMDLSVNTSLDKDLQQKVTEILRKLKDPAYSRAAGLYGDRLLGAADPGKIIYSFTLHELTPEGAKLRIQADNYDQPFDINQGTKLDLGSTAKLRTLVTYLEIIEKLHQQYADATPEALRDVAVAPNDRITRWAIDYLLQDGDKSLSAMLDAALDRQYSADPGELFFTGGGAQYFKNFKHEEDGEVMNLRDATRNSVNLVFIRLMRDIERYYMFQIPGSSANILKDINDPQREKYLKKFADKEGKEFIGRFYLKYKGKTAQEINDLFYAGLRSTPRRLAAAYRYINPNSTPTQFAAFMETRLPSFRNSGAHATQTLYDTYAPGKYSLADQGYVAHVHPLELWLVQYLTAHPGAHYKDVIQASSAERIAVYSWLINTGRKNVQDTRIRDLLEVEAFLEIHRSWQRLGYPFDSLVPSLATAIGSSADRPAALADLMGIILNNGVKVPTVMIEGMHFAAGTPFETVIRKPAVKGQRMFSPELASAVRSVLIGVVERGTAARLAHAIVKEDGTQIQIGGKTGTGDHRYVTFSSAGVIKESRVVNRSATFVFFIGDRFFGTLTAFVPGASAADYRFTSGLSAQILKFLLPTLRPLTDTARPVPEQVQQERKMKKKIPSEEPSGDEEIDATPPPEPVGEKSVEIHAPL</sequence>
<dbReference type="EC" id="2.4.99.28" evidence="10"/>